<sequence>MRSFTIAALTLLLAVTAIWGFSQYRQKEAMYIEAENGYQQAFHELVYQVDVIHDRTGEALAMNSKGNLTPALTDVWRLTSEAHNAISRLPLGFMPFSKTEEFLGSSGDFTYKTAIRDLDNEPLTDKEYNQLETLYSQAADIQKELRTVQMSVLDKNLRWTDIAHATAKGDEPTDNTVIDGFNTIENKASEFSEADVSQAAQVKKSISDDELKRLKGDKVTKEEAASIAKDYFDIDAEVTTVEKNLKGAAIPFYNVAVIGKNGEEASMDVTQKGGYPLTFNVNKTSGKGKISLHDASKKAAAFLKKHGFDNMVMTNSAQYDHTAVFTFTTKQGDVLIYPESVTIKTALDNGVVSGLEAQNYWKNKRERDIGSPTLTSDEAKKELHPKLTVMETQKAIVTNEVGEDVLCYEFLAENGTASYRIFINAKDGKEERIEKLAEAEAGY</sequence>
<dbReference type="Pfam" id="PF20769">
    <property type="entry name" value="YPEB_N"/>
    <property type="match status" value="1"/>
</dbReference>
<name>A0A177KRB6_9BACI</name>
<reference evidence="3 4" key="1">
    <citation type="submission" date="2016-01" db="EMBL/GenBank/DDBJ databases">
        <title>Investigation of taxonomic status of Bacillus aminovorans.</title>
        <authorList>
            <person name="Verma A."/>
            <person name="Pal Y."/>
            <person name="Krishnamurthi S."/>
        </authorList>
    </citation>
    <scope>NUCLEOTIDE SEQUENCE [LARGE SCALE GENOMIC DNA]</scope>
    <source>
        <strain evidence="3 4">DSM 4337</strain>
    </source>
</reference>
<proteinExistence type="predicted"/>
<dbReference type="AlphaFoldDB" id="A0A177KRB6"/>
<gene>
    <name evidence="3" type="ORF">AWH48_04345</name>
</gene>
<dbReference type="GO" id="GO:0009847">
    <property type="term" value="P:spore germination"/>
    <property type="evidence" value="ECO:0007669"/>
    <property type="project" value="InterPro"/>
</dbReference>
<dbReference type="Pfam" id="PF14620">
    <property type="entry name" value="YPEB_PepSY1-2"/>
    <property type="match status" value="1"/>
</dbReference>
<dbReference type="OrthoDB" id="2372097at2"/>
<dbReference type="EMBL" id="LQWZ01000023">
    <property type="protein sequence ID" value="OAH55912.1"/>
    <property type="molecule type" value="Genomic_DNA"/>
</dbReference>
<dbReference type="InterPro" id="IPR048402">
    <property type="entry name" value="YpeB_N"/>
</dbReference>
<dbReference type="Proteomes" id="UP000077271">
    <property type="component" value="Unassembled WGS sequence"/>
</dbReference>
<organism evidence="3 4">
    <name type="scientific">Domibacillus aminovorans</name>
    <dbReference type="NCBI Taxonomy" id="29332"/>
    <lineage>
        <taxon>Bacteria</taxon>
        <taxon>Bacillati</taxon>
        <taxon>Bacillota</taxon>
        <taxon>Bacilli</taxon>
        <taxon>Bacillales</taxon>
        <taxon>Bacillaceae</taxon>
        <taxon>Domibacillus</taxon>
    </lineage>
</organism>
<dbReference type="NCBIfam" id="TIGR02889">
    <property type="entry name" value="spore_YpeB"/>
    <property type="match status" value="1"/>
</dbReference>
<evidence type="ECO:0000259" key="2">
    <source>
        <dbReference type="Pfam" id="PF20769"/>
    </source>
</evidence>
<evidence type="ECO:0000313" key="4">
    <source>
        <dbReference type="Proteomes" id="UP000077271"/>
    </source>
</evidence>
<feature type="domain" description="Sporulation protein YpeB N-terminal" evidence="2">
    <location>
        <begin position="26"/>
        <end position="161"/>
    </location>
</feature>
<dbReference type="InterPro" id="IPR014239">
    <property type="entry name" value="YpeB_PepSY1-2"/>
</dbReference>
<protein>
    <submittedName>
        <fullName evidence="3">Germination protein YpeB</fullName>
    </submittedName>
</protein>
<comment type="caution">
    <text evidence="3">The sequence shown here is derived from an EMBL/GenBank/DDBJ whole genome shotgun (WGS) entry which is preliminary data.</text>
</comment>
<evidence type="ECO:0000313" key="3">
    <source>
        <dbReference type="EMBL" id="OAH55912.1"/>
    </source>
</evidence>
<feature type="domain" description="Sporulation protein YpeB PepSY1 and PepSY2" evidence="1">
    <location>
        <begin position="180"/>
        <end position="369"/>
    </location>
</feature>
<evidence type="ECO:0000259" key="1">
    <source>
        <dbReference type="Pfam" id="PF14620"/>
    </source>
</evidence>
<dbReference type="RefSeq" id="WP_018393806.1">
    <property type="nucleotide sequence ID" value="NZ_LQWZ01000023.1"/>
</dbReference>
<accession>A0A177KRB6</accession>